<sequence length="80" mass="7881">MQAATAAIQGLAGGNMAQALANGAAPYITKLIADTLPDDPVSRTLAHAAVNVVLCLNNAGIQMSEAIVPGGGVEPVVQSA</sequence>
<dbReference type="EMBL" id="CP009787">
    <property type="protein sequence ID" value="AJJ11946.1"/>
    <property type="molecule type" value="Genomic_DNA"/>
</dbReference>
<keyword evidence="2" id="KW-1185">Reference proteome</keyword>
<reference evidence="1 2" key="1">
    <citation type="journal article" date="2015" name="Genome Announc.">
        <title>Thirty-Two Complete Genome Assemblies of Nine Yersinia Species, Including Y. pestis, Y. pseudotuberculosis, and Y. enterocolitica.</title>
        <authorList>
            <person name="Johnson S.L."/>
            <person name="Daligault H.E."/>
            <person name="Davenport K.W."/>
            <person name="Jaissle J."/>
            <person name="Frey K.G."/>
            <person name="Ladner J.T."/>
            <person name="Broomall S.M."/>
            <person name="Bishop-Lilly K.A."/>
            <person name="Bruce D.C."/>
            <person name="Coyne S.R."/>
            <person name="Gibbons H.S."/>
            <person name="Lo C.C."/>
            <person name="Munk A.C."/>
            <person name="Rosenzweig C.N."/>
            <person name="Koroleva G.I."/>
            <person name="Palacios G.F."/>
            <person name="Redden C.L."/>
            <person name="Xu Y."/>
            <person name="Minogue T.D."/>
            <person name="Chain P.S."/>
        </authorList>
    </citation>
    <scope>NUCLEOTIDE SEQUENCE [LARGE SCALE GENOMIC DNA]</scope>
    <source>
        <strain evidence="1 2">YRA</strain>
    </source>
</reference>
<gene>
    <name evidence="1" type="ORF">CH64_1852</name>
</gene>
<protein>
    <submittedName>
        <fullName evidence="1">Hemagglutinin/adhesin repeat protein</fullName>
    </submittedName>
</protein>
<evidence type="ECO:0000313" key="1">
    <source>
        <dbReference type="EMBL" id="AJJ11946.1"/>
    </source>
</evidence>
<organism evidence="1 2">
    <name type="scientific">Yersinia rohdei</name>
    <dbReference type="NCBI Taxonomy" id="29485"/>
    <lineage>
        <taxon>Bacteria</taxon>
        <taxon>Pseudomonadati</taxon>
        <taxon>Pseudomonadota</taxon>
        <taxon>Gammaproteobacteria</taxon>
        <taxon>Enterobacterales</taxon>
        <taxon>Yersiniaceae</taxon>
        <taxon>Yersinia</taxon>
    </lineage>
</organism>
<name>A0ABM5SFB4_YERRO</name>
<accession>A0ABM5SFB4</accession>
<proteinExistence type="predicted"/>
<evidence type="ECO:0000313" key="2">
    <source>
        <dbReference type="Proteomes" id="UP000031914"/>
    </source>
</evidence>
<dbReference type="Proteomes" id="UP000031914">
    <property type="component" value="Chromosome"/>
</dbReference>